<reference evidence="2 3" key="2">
    <citation type="submission" date="2008-10" db="EMBL/GenBank/DDBJ databases">
        <authorList>
            <person name="Fulton L."/>
            <person name="Clifton S."/>
            <person name="Fulton B."/>
            <person name="Xu J."/>
            <person name="Minx P."/>
            <person name="Pepin K.H."/>
            <person name="Johnson M."/>
            <person name="Bhonagiri V."/>
            <person name="Nash W.E."/>
            <person name="Mardis E.R."/>
            <person name="Wilson R.K."/>
        </authorList>
    </citation>
    <scope>NUCLEOTIDE SEQUENCE [LARGE SCALE GENOMIC DNA]</scope>
    <source>
        <strain evidence="2 3">DSM 30120</strain>
    </source>
</reference>
<dbReference type="GeneID" id="57293444"/>
<name>B6XKQ6_9GAMM</name>
<dbReference type="Gene3D" id="3.40.50.620">
    <property type="entry name" value="HUPs"/>
    <property type="match status" value="1"/>
</dbReference>
<proteinExistence type="predicted"/>
<organism evidence="2 3">
    <name type="scientific">Providencia alcalifaciens DSM 30120</name>
    <dbReference type="NCBI Taxonomy" id="520999"/>
    <lineage>
        <taxon>Bacteria</taxon>
        <taxon>Pseudomonadati</taxon>
        <taxon>Pseudomonadota</taxon>
        <taxon>Gammaproteobacteria</taxon>
        <taxon>Enterobacterales</taxon>
        <taxon>Morganellaceae</taxon>
        <taxon>Providencia</taxon>
    </lineage>
</organism>
<comment type="caution">
    <text evidence="2">The sequence shown here is derived from an EMBL/GenBank/DDBJ whole genome shotgun (WGS) entry which is preliminary data.</text>
</comment>
<evidence type="ECO:0000313" key="2">
    <source>
        <dbReference type="EMBL" id="EEB44089.1"/>
    </source>
</evidence>
<dbReference type="eggNOG" id="COG0175">
    <property type="taxonomic scope" value="Bacteria"/>
</dbReference>
<dbReference type="RefSeq" id="WP_006660870.1">
    <property type="nucleotide sequence ID" value="NZ_ABXW01000074.1"/>
</dbReference>
<dbReference type="SUPFAM" id="SSF52402">
    <property type="entry name" value="Adenine nucleotide alpha hydrolases-like"/>
    <property type="match status" value="1"/>
</dbReference>
<evidence type="ECO:0000313" key="3">
    <source>
        <dbReference type="Proteomes" id="UP000003729"/>
    </source>
</evidence>
<dbReference type="InterPro" id="IPR050128">
    <property type="entry name" value="Sulfate_adenylyltrnsfr_sub2"/>
</dbReference>
<dbReference type="PANTHER" id="PTHR43196:SF2">
    <property type="entry name" value="PHOSPHOADENOSINE PHOSPHOSULFATE REDUCTASE"/>
    <property type="match status" value="1"/>
</dbReference>
<dbReference type="AlphaFoldDB" id="B6XKQ6"/>
<dbReference type="Pfam" id="PF01507">
    <property type="entry name" value="PAPS_reduct"/>
    <property type="match status" value="1"/>
</dbReference>
<dbReference type="Proteomes" id="UP000003729">
    <property type="component" value="Unassembled WGS sequence"/>
</dbReference>
<sequence length="287" mass="33324">MLEIFKDKKYHVVSFSGGRTSAYLTHLLKQIGEKESLNVKFLFMDTGAEHPKTYEFIRNVAKNWNIDLVCLRLVIDPQLGKANTYKVISINEICHDLQPWVDACSKYGTPYIHGPFCTRTMKLETFERYCRETFGDDYHTWIGIRADEPKRLKHRDNISYLADISNFDKQDVLNWWKNQSFDLDIPEHLGNCVFCIKKGVNKIALATRDEPNLAKQFLDVITSKSVRTVERRKQENKIMYRGNLSLENIIEMYSAQEYEEIAATIRGMKGYESGSCSESCEISELMN</sequence>
<dbReference type="EMBL" id="ABXW01000074">
    <property type="protein sequence ID" value="EEB44089.1"/>
    <property type="molecule type" value="Genomic_DNA"/>
</dbReference>
<accession>B6XKQ6</accession>
<evidence type="ECO:0000259" key="1">
    <source>
        <dbReference type="Pfam" id="PF01507"/>
    </source>
</evidence>
<reference evidence="2 3" key="1">
    <citation type="submission" date="2008-10" db="EMBL/GenBank/DDBJ databases">
        <title>Draft genome sequence of Providencia alcalifaciens (DSM 30120).</title>
        <authorList>
            <person name="Sudarsanam P."/>
            <person name="Ley R."/>
            <person name="Guruge J."/>
            <person name="Turnbaugh P.J."/>
            <person name="Mahowald M."/>
            <person name="Liep D."/>
            <person name="Gordon J."/>
        </authorList>
    </citation>
    <scope>NUCLEOTIDE SEQUENCE [LARGE SCALE GENOMIC DNA]</scope>
    <source>
        <strain evidence="2 3">DSM 30120</strain>
    </source>
</reference>
<dbReference type="InterPro" id="IPR014729">
    <property type="entry name" value="Rossmann-like_a/b/a_fold"/>
</dbReference>
<dbReference type="GO" id="GO:0003824">
    <property type="term" value="F:catalytic activity"/>
    <property type="evidence" value="ECO:0007669"/>
    <property type="project" value="InterPro"/>
</dbReference>
<gene>
    <name evidence="2" type="ORF">PROVALCAL_03966</name>
</gene>
<dbReference type="PANTHER" id="PTHR43196">
    <property type="entry name" value="SULFATE ADENYLYLTRANSFERASE SUBUNIT 2"/>
    <property type="match status" value="1"/>
</dbReference>
<feature type="domain" description="Phosphoadenosine phosphosulphate reductase" evidence="1">
    <location>
        <begin position="11"/>
        <end position="156"/>
    </location>
</feature>
<protein>
    <submittedName>
        <fullName evidence="2">Phosphoadenosine phosphosulfate reductase family protein</fullName>
    </submittedName>
</protein>
<dbReference type="InterPro" id="IPR002500">
    <property type="entry name" value="PAPS_reduct_dom"/>
</dbReference>